<evidence type="ECO:0000313" key="4">
    <source>
        <dbReference type="WBParaSite" id="scaffold35347_cov223.g22408"/>
    </source>
</evidence>
<dbReference type="Proteomes" id="UP000887561">
    <property type="component" value="Unplaced"/>
</dbReference>
<dbReference type="Pfam" id="PF02171">
    <property type="entry name" value="Piwi"/>
    <property type="match status" value="1"/>
</dbReference>
<feature type="domain" description="Piwi" evidence="2">
    <location>
        <begin position="1"/>
        <end position="275"/>
    </location>
</feature>
<feature type="region of interest" description="Disordered" evidence="1">
    <location>
        <begin position="41"/>
        <end position="68"/>
    </location>
</feature>
<dbReference type="SMART" id="SM00950">
    <property type="entry name" value="Piwi"/>
    <property type="match status" value="1"/>
</dbReference>
<dbReference type="PANTHER" id="PTHR22891">
    <property type="entry name" value="EUKARYOTIC TRANSLATION INITIATION FACTOR 2C"/>
    <property type="match status" value="1"/>
</dbReference>
<dbReference type="Gene3D" id="3.30.420.10">
    <property type="entry name" value="Ribonuclease H-like superfamily/Ribonuclease H"/>
    <property type="match status" value="1"/>
</dbReference>
<dbReference type="WBParaSite" id="scaffold35347_cov223.g22408">
    <property type="protein sequence ID" value="scaffold35347_cov223.g22408"/>
    <property type="gene ID" value="scaffold35347_cov223.g22408"/>
</dbReference>
<reference evidence="4" key="1">
    <citation type="submission" date="2022-11" db="UniProtKB">
        <authorList>
            <consortium name="WormBaseParasite"/>
        </authorList>
    </citation>
    <scope>IDENTIFICATION</scope>
</reference>
<proteinExistence type="predicted"/>
<dbReference type="SUPFAM" id="SSF53098">
    <property type="entry name" value="Ribonuclease H-like"/>
    <property type="match status" value="1"/>
</dbReference>
<dbReference type="InterPro" id="IPR003165">
    <property type="entry name" value="Piwi"/>
</dbReference>
<dbReference type="InterPro" id="IPR012337">
    <property type="entry name" value="RNaseH-like_sf"/>
</dbReference>
<dbReference type="InterPro" id="IPR036397">
    <property type="entry name" value="RNaseH_sf"/>
</dbReference>
<sequence>MYYLNYSYFYSLFPIFGDSTLIVGIGSNHPGGGLATRPGVVQPTAMGTESDKNGNGKNGNGANGHNNEHMQRITVPSVVGFAANIGKNGHFEFVGDYFYQEANRDEKVSIIANIIRRCILQFETFNNRYPTRLILYRDGSGEGSFQKILKYEVPLIHNAFNEHGISAKITLIVVNKMQSVRLYAKNIDQRKKSPEQNILPGTVVDKDIVHPLWTEFYLNSHVALQAKRGRNNYNYWNNSGSGENLNGGTNLDLKHLTEHLSFEKSVFLKNLRVNA</sequence>
<dbReference type="GO" id="GO:0003676">
    <property type="term" value="F:nucleic acid binding"/>
    <property type="evidence" value="ECO:0007669"/>
    <property type="project" value="InterPro"/>
</dbReference>
<dbReference type="AlphaFoldDB" id="A0A915MFE5"/>
<protein>
    <submittedName>
        <fullName evidence="4">Piwi domain-containing protein</fullName>
    </submittedName>
</protein>
<accession>A0A915MFE5</accession>
<evidence type="ECO:0000313" key="3">
    <source>
        <dbReference type="Proteomes" id="UP000887561"/>
    </source>
</evidence>
<organism evidence="3 4">
    <name type="scientific">Meloidogyne javanica</name>
    <name type="common">Root-knot nematode worm</name>
    <dbReference type="NCBI Taxonomy" id="6303"/>
    <lineage>
        <taxon>Eukaryota</taxon>
        <taxon>Metazoa</taxon>
        <taxon>Ecdysozoa</taxon>
        <taxon>Nematoda</taxon>
        <taxon>Chromadorea</taxon>
        <taxon>Rhabditida</taxon>
        <taxon>Tylenchina</taxon>
        <taxon>Tylenchomorpha</taxon>
        <taxon>Tylenchoidea</taxon>
        <taxon>Meloidogynidae</taxon>
        <taxon>Meloidogyninae</taxon>
        <taxon>Meloidogyne</taxon>
        <taxon>Meloidogyne incognita group</taxon>
    </lineage>
</organism>
<keyword evidence="3" id="KW-1185">Reference proteome</keyword>
<dbReference type="PROSITE" id="PS50822">
    <property type="entry name" value="PIWI"/>
    <property type="match status" value="1"/>
</dbReference>
<evidence type="ECO:0000256" key="1">
    <source>
        <dbReference type="SAM" id="MobiDB-lite"/>
    </source>
</evidence>
<evidence type="ECO:0000259" key="2">
    <source>
        <dbReference type="PROSITE" id="PS50822"/>
    </source>
</evidence>
<name>A0A915MFE5_MELJA</name>